<protein>
    <submittedName>
        <fullName evidence="1">Uncharacterized protein</fullName>
    </submittedName>
</protein>
<feature type="non-terminal residue" evidence="1">
    <location>
        <position position="1"/>
    </location>
</feature>
<dbReference type="AlphaFoldDB" id="A0A176S6V0"/>
<keyword evidence="2" id="KW-1185">Reference proteome</keyword>
<dbReference type="Proteomes" id="UP000076962">
    <property type="component" value="Unassembled WGS sequence"/>
</dbReference>
<sequence length="61" mass="6323">SAACKVLHALTRLLAQTVGHNAVPKVPAKVVPGVLPWRGGKKSGCSVTQDANIFWTGNSKG</sequence>
<proteinExistence type="predicted"/>
<comment type="caution">
    <text evidence="1">The sequence shown here is derived from an EMBL/GenBank/DDBJ whole genome shotgun (WGS) entry which is preliminary data.</text>
</comment>
<evidence type="ECO:0000313" key="2">
    <source>
        <dbReference type="Proteomes" id="UP000076962"/>
    </source>
</evidence>
<name>A0A176S6V0_9GAMM</name>
<dbReference type="EMBL" id="LUTY01000283">
    <property type="protein sequence ID" value="OAD23579.1"/>
    <property type="molecule type" value="Genomic_DNA"/>
</dbReference>
<reference evidence="1 2" key="1">
    <citation type="submission" date="2016-05" db="EMBL/GenBank/DDBJ databases">
        <title>Single-cell genome of chain-forming Candidatus Thiomargarita nelsonii and comparison to other large sulfur-oxidizing bacteria.</title>
        <authorList>
            <person name="Winkel M."/>
            <person name="Salman V."/>
            <person name="Woyke T."/>
            <person name="Schulz-Vogt H."/>
            <person name="Richter M."/>
            <person name="Flood B."/>
            <person name="Bailey J."/>
            <person name="Amann R."/>
            <person name="Mussmann M."/>
        </authorList>
    </citation>
    <scope>NUCLEOTIDE SEQUENCE [LARGE SCALE GENOMIC DNA]</scope>
    <source>
        <strain evidence="1 2">THI036</strain>
    </source>
</reference>
<evidence type="ECO:0000313" key="1">
    <source>
        <dbReference type="EMBL" id="OAD23579.1"/>
    </source>
</evidence>
<accession>A0A176S6V0</accession>
<organism evidence="1 2">
    <name type="scientific">Candidatus Thiomargarita nelsonii</name>
    <dbReference type="NCBI Taxonomy" id="1003181"/>
    <lineage>
        <taxon>Bacteria</taxon>
        <taxon>Pseudomonadati</taxon>
        <taxon>Pseudomonadota</taxon>
        <taxon>Gammaproteobacteria</taxon>
        <taxon>Thiotrichales</taxon>
        <taxon>Thiotrichaceae</taxon>
        <taxon>Thiomargarita</taxon>
    </lineage>
</organism>
<gene>
    <name evidence="1" type="ORF">THIOM_000584</name>
</gene>